<comment type="caution">
    <text evidence="2">The sequence shown here is derived from an EMBL/GenBank/DDBJ whole genome shotgun (WGS) entry which is preliminary data.</text>
</comment>
<comment type="similarity">
    <text evidence="1">Belongs to the dTDP-4-dehydrorhamnose 3,5-epimerase family.</text>
</comment>
<protein>
    <submittedName>
        <fullName evidence="2">dTDP-4-dehydrorhamnose 3,5-epimerase</fullName>
    </submittedName>
</protein>
<dbReference type="GO" id="GO:0019305">
    <property type="term" value="P:dTDP-rhamnose biosynthetic process"/>
    <property type="evidence" value="ECO:0007669"/>
    <property type="project" value="TreeGrafter"/>
</dbReference>
<proteinExistence type="inferred from homology"/>
<dbReference type="EMBL" id="PDJI01000004">
    <property type="protein sequence ID" value="PFG39010.1"/>
    <property type="molecule type" value="Genomic_DNA"/>
</dbReference>
<evidence type="ECO:0000256" key="1">
    <source>
        <dbReference type="ARBA" id="ARBA00010154"/>
    </source>
</evidence>
<dbReference type="GO" id="GO:0005829">
    <property type="term" value="C:cytosol"/>
    <property type="evidence" value="ECO:0007669"/>
    <property type="project" value="TreeGrafter"/>
</dbReference>
<dbReference type="Proteomes" id="UP000222106">
    <property type="component" value="Unassembled WGS sequence"/>
</dbReference>
<dbReference type="OrthoDB" id="9800680at2"/>
<evidence type="ECO:0000313" key="3">
    <source>
        <dbReference type="Proteomes" id="UP000222106"/>
    </source>
</evidence>
<evidence type="ECO:0000313" key="2">
    <source>
        <dbReference type="EMBL" id="PFG39010.1"/>
    </source>
</evidence>
<sequence>MEFRELRITGCWEGVPAIREDARGGFFELAQFTEGFPTRDFRPVQLHGLVTHTGVLRGFHYSVGSRSQSKYVTCTAGRVLDLVLDVRVGSPTYGQWDSVLLDDRVRRSVYVPHGVAHAVLSLADNSTILFASSLPSASVTEVAVDALDPALGIDLNTLGIAEPLAEPIRSERDAEAPTLAELAQAGRLPLYDTSS</sequence>
<accession>A0A2A9EL90</accession>
<dbReference type="PANTHER" id="PTHR21047">
    <property type="entry name" value="DTDP-6-DEOXY-D-GLUCOSE-3,5 EPIMERASE"/>
    <property type="match status" value="1"/>
</dbReference>
<dbReference type="InterPro" id="IPR000888">
    <property type="entry name" value="RmlC-like"/>
</dbReference>
<dbReference type="AlphaFoldDB" id="A0A2A9EL90"/>
<organism evidence="2 3">
    <name type="scientific">Georgenia soli</name>
    <dbReference type="NCBI Taxonomy" id="638953"/>
    <lineage>
        <taxon>Bacteria</taxon>
        <taxon>Bacillati</taxon>
        <taxon>Actinomycetota</taxon>
        <taxon>Actinomycetes</taxon>
        <taxon>Micrococcales</taxon>
        <taxon>Bogoriellaceae</taxon>
        <taxon>Georgenia</taxon>
    </lineage>
</organism>
<dbReference type="GO" id="GO:0008830">
    <property type="term" value="F:dTDP-4-dehydrorhamnose 3,5-epimerase activity"/>
    <property type="evidence" value="ECO:0007669"/>
    <property type="project" value="InterPro"/>
</dbReference>
<dbReference type="InterPro" id="IPR011051">
    <property type="entry name" value="RmlC_Cupin_sf"/>
</dbReference>
<gene>
    <name evidence="2" type="ORF">ATJ97_1505</name>
</gene>
<dbReference type="GO" id="GO:0000271">
    <property type="term" value="P:polysaccharide biosynthetic process"/>
    <property type="evidence" value="ECO:0007669"/>
    <property type="project" value="TreeGrafter"/>
</dbReference>
<keyword evidence="3" id="KW-1185">Reference proteome</keyword>
<reference evidence="2 3" key="1">
    <citation type="submission" date="2017-10" db="EMBL/GenBank/DDBJ databases">
        <title>Sequencing the genomes of 1000 actinobacteria strains.</title>
        <authorList>
            <person name="Klenk H.-P."/>
        </authorList>
    </citation>
    <scope>NUCLEOTIDE SEQUENCE [LARGE SCALE GENOMIC DNA]</scope>
    <source>
        <strain evidence="2 3">DSM 21838</strain>
    </source>
</reference>
<dbReference type="PANTHER" id="PTHR21047:SF2">
    <property type="entry name" value="THYMIDINE DIPHOSPHO-4-KETO-RHAMNOSE 3,5-EPIMERASE"/>
    <property type="match status" value="1"/>
</dbReference>
<dbReference type="RefSeq" id="WP_098483184.1">
    <property type="nucleotide sequence ID" value="NZ_PDJI01000004.1"/>
</dbReference>
<dbReference type="Gene3D" id="2.60.120.10">
    <property type="entry name" value="Jelly Rolls"/>
    <property type="match status" value="1"/>
</dbReference>
<dbReference type="SUPFAM" id="SSF51182">
    <property type="entry name" value="RmlC-like cupins"/>
    <property type="match status" value="1"/>
</dbReference>
<name>A0A2A9EL90_9MICO</name>
<dbReference type="Pfam" id="PF00908">
    <property type="entry name" value="dTDP_sugar_isom"/>
    <property type="match status" value="1"/>
</dbReference>
<dbReference type="InterPro" id="IPR014710">
    <property type="entry name" value="RmlC-like_jellyroll"/>
</dbReference>